<dbReference type="InterPro" id="IPR002591">
    <property type="entry name" value="Phosphodiest/P_Trfase"/>
</dbReference>
<gene>
    <name evidence="3" type="ORF">PROFUN_01722</name>
</gene>
<dbReference type="EMBL" id="MDYQ01000353">
    <property type="protein sequence ID" value="PRP76006.1"/>
    <property type="molecule type" value="Genomic_DNA"/>
</dbReference>
<dbReference type="AlphaFoldDB" id="A0A2P6MWH9"/>
<dbReference type="Gene3D" id="3.40.720.10">
    <property type="entry name" value="Alkaline Phosphatase, subunit A"/>
    <property type="match status" value="1"/>
</dbReference>
<evidence type="ECO:0000256" key="2">
    <source>
        <dbReference type="SAM" id="Phobius"/>
    </source>
</evidence>
<dbReference type="Proteomes" id="UP000241769">
    <property type="component" value="Unassembled WGS sequence"/>
</dbReference>
<dbReference type="GO" id="GO:0006506">
    <property type="term" value="P:GPI anchor biosynthetic process"/>
    <property type="evidence" value="ECO:0007669"/>
    <property type="project" value="InterPro"/>
</dbReference>
<dbReference type="InterPro" id="IPR017850">
    <property type="entry name" value="Alkaline_phosphatase_core_sf"/>
</dbReference>
<keyword evidence="4" id="KW-1185">Reference proteome</keyword>
<dbReference type="OrthoDB" id="445007at2759"/>
<comment type="caution">
    <text evidence="3">The sequence shown here is derived from an EMBL/GenBank/DDBJ whole genome shotgun (WGS) entry which is preliminary data.</text>
</comment>
<dbReference type="STRING" id="1890364.A0A2P6MWH9"/>
<keyword evidence="2" id="KW-0812">Transmembrane</keyword>
<reference evidence="3 4" key="1">
    <citation type="journal article" date="2018" name="Genome Biol. Evol.">
        <title>Multiple Roots of Fruiting Body Formation in Amoebozoa.</title>
        <authorList>
            <person name="Hillmann F."/>
            <person name="Forbes G."/>
            <person name="Novohradska S."/>
            <person name="Ferling I."/>
            <person name="Riege K."/>
            <person name="Groth M."/>
            <person name="Westermann M."/>
            <person name="Marz M."/>
            <person name="Spaller T."/>
            <person name="Winckler T."/>
            <person name="Schaap P."/>
            <person name="Glockner G."/>
        </authorList>
    </citation>
    <scope>NUCLEOTIDE SEQUENCE [LARGE SCALE GENOMIC DNA]</scope>
    <source>
        <strain evidence="3 4">Jena</strain>
    </source>
</reference>
<protein>
    <submittedName>
        <fullName evidence="3">Type I phosphodiesterase/nucleotide pyrophosphatase domain protein</fullName>
    </submittedName>
</protein>
<proteinExistence type="predicted"/>
<organism evidence="3 4">
    <name type="scientific">Planoprotostelium fungivorum</name>
    <dbReference type="NCBI Taxonomy" id="1890364"/>
    <lineage>
        <taxon>Eukaryota</taxon>
        <taxon>Amoebozoa</taxon>
        <taxon>Evosea</taxon>
        <taxon>Variosea</taxon>
        <taxon>Cavosteliida</taxon>
        <taxon>Cavosteliaceae</taxon>
        <taxon>Planoprotostelium</taxon>
    </lineage>
</organism>
<sequence length="438" mass="48409">MVQTPAMETPIAPRSPRKHLSQMGGPCKRLYMPLLAIVVLGIMLGYVYLSLVSMTHPNPMILPPKTIASLNRVDATHSSFGKKRLDIQDYPEDVSPATAVRTRVVMFLLDGMHFDAVLNHPEMNGLLNEPSFKKDSAVFKLTIPMPSISLPSWITHMTGSSPQYHGVSGNSAPEEVISDNLFRQAQNYGLRAAMTGDQDWRTLFTTSLQPLFGDGTRAPALNAALDETHQRGHSFIARDESWANIMYEAMLTPSVYSERDPSADWLDREPQPIDPSSVDVTYFPYDFFLSYFEDIDGQGHSFGSSSSNYASAITKKTNILRNFFEKLGQIDDIEGRSPEGQKWRTIVAITADHGHVDVGGHGGTASQVTQIPLVFYCNGSNLGTAELEGRMNIEDPLSLTRSTPYTSHDVSTTLAALLGVPTPRQSEGKMNRNFPRKI</sequence>
<evidence type="ECO:0000313" key="3">
    <source>
        <dbReference type="EMBL" id="PRP76006.1"/>
    </source>
</evidence>
<dbReference type="InterPro" id="IPR039524">
    <property type="entry name" value="PIGO/GPI13"/>
</dbReference>
<dbReference type="PANTHER" id="PTHR23071:SF1">
    <property type="entry name" value="GPI ETHANOLAMINE PHOSPHATE TRANSFERASE 3"/>
    <property type="match status" value="1"/>
</dbReference>
<dbReference type="InParanoid" id="A0A2P6MWH9"/>
<evidence type="ECO:0000313" key="4">
    <source>
        <dbReference type="Proteomes" id="UP000241769"/>
    </source>
</evidence>
<evidence type="ECO:0000256" key="1">
    <source>
        <dbReference type="SAM" id="MobiDB-lite"/>
    </source>
</evidence>
<dbReference type="SUPFAM" id="SSF53649">
    <property type="entry name" value="Alkaline phosphatase-like"/>
    <property type="match status" value="1"/>
</dbReference>
<dbReference type="GO" id="GO:0051377">
    <property type="term" value="F:mannose-ethanolamine phosphotransferase activity"/>
    <property type="evidence" value="ECO:0007669"/>
    <property type="project" value="TreeGrafter"/>
</dbReference>
<feature type="transmembrane region" description="Helical" evidence="2">
    <location>
        <begin position="30"/>
        <end position="49"/>
    </location>
</feature>
<dbReference type="GO" id="GO:0005789">
    <property type="term" value="C:endoplasmic reticulum membrane"/>
    <property type="evidence" value="ECO:0007669"/>
    <property type="project" value="TreeGrafter"/>
</dbReference>
<name>A0A2P6MWH9_9EUKA</name>
<accession>A0A2P6MWH9</accession>
<keyword evidence="2" id="KW-0472">Membrane</keyword>
<keyword evidence="2" id="KW-1133">Transmembrane helix</keyword>
<feature type="region of interest" description="Disordered" evidence="1">
    <location>
        <begin position="1"/>
        <end position="20"/>
    </location>
</feature>
<dbReference type="Pfam" id="PF01663">
    <property type="entry name" value="Phosphodiest"/>
    <property type="match status" value="1"/>
</dbReference>
<dbReference type="PANTHER" id="PTHR23071">
    <property type="entry name" value="PHOSPHATIDYLINOSITOL GLYCAN"/>
    <property type="match status" value="1"/>
</dbReference>